<protein>
    <submittedName>
        <fullName evidence="1">Uncharacterized protein</fullName>
    </submittedName>
</protein>
<evidence type="ECO:0000313" key="2">
    <source>
        <dbReference type="Proteomes" id="UP000463951"/>
    </source>
</evidence>
<sequence>MGGEAECVSVERPVRIALFGGGSGEIPGHDELVPALALQSQFAVPVHDDGEPRLGEVEPTLLITGEASRSSIAPVPR</sequence>
<evidence type="ECO:0000313" key="1">
    <source>
        <dbReference type="EMBL" id="BBJ42851.1"/>
    </source>
</evidence>
<dbReference type="AlphaFoldDB" id="A0A499UZY7"/>
<name>A0A499UZY7_9ACTN</name>
<reference evidence="1 2" key="1">
    <citation type="journal article" date="2020" name="Int. J. Syst. Evol. Microbiol.">
        <title>Reclassification of Streptomyces castelarensis and Streptomyces sporoclivatus as later heterotypic synonyms of Streptomyces antimycoticus.</title>
        <authorList>
            <person name="Komaki H."/>
            <person name="Tamura T."/>
        </authorList>
    </citation>
    <scope>NUCLEOTIDE SEQUENCE [LARGE SCALE GENOMIC DNA]</scope>
    <source>
        <strain evidence="1 2">NBRC 100767</strain>
    </source>
</reference>
<dbReference type="Proteomes" id="UP000463951">
    <property type="component" value="Chromosome"/>
</dbReference>
<accession>A0A499UZY7</accession>
<dbReference type="EMBL" id="AP019620">
    <property type="protein sequence ID" value="BBJ42851.1"/>
    <property type="molecule type" value="Genomic_DNA"/>
</dbReference>
<proteinExistence type="predicted"/>
<gene>
    <name evidence="1" type="ORF">SSPO_055690</name>
</gene>
<organism evidence="1 2">
    <name type="scientific">Streptomyces antimycoticus</name>
    <dbReference type="NCBI Taxonomy" id="68175"/>
    <lineage>
        <taxon>Bacteria</taxon>
        <taxon>Bacillati</taxon>
        <taxon>Actinomycetota</taxon>
        <taxon>Actinomycetes</taxon>
        <taxon>Kitasatosporales</taxon>
        <taxon>Streptomycetaceae</taxon>
        <taxon>Streptomyces</taxon>
        <taxon>Streptomyces violaceusniger group</taxon>
    </lineage>
</organism>